<organism evidence="2 3">
    <name type="scientific">Selenomonas ruminantium</name>
    <dbReference type="NCBI Taxonomy" id="971"/>
    <lineage>
        <taxon>Bacteria</taxon>
        <taxon>Bacillati</taxon>
        <taxon>Bacillota</taxon>
        <taxon>Negativicutes</taxon>
        <taxon>Selenomonadales</taxon>
        <taxon>Selenomonadaceae</taxon>
        <taxon>Selenomonas</taxon>
    </lineage>
</organism>
<dbReference type="Pfam" id="PF14393">
    <property type="entry name" value="DUF4422"/>
    <property type="match status" value="1"/>
</dbReference>
<dbReference type="InterPro" id="IPR025536">
    <property type="entry name" value="DUF4422"/>
</dbReference>
<reference evidence="2 3" key="1">
    <citation type="submission" date="2016-10" db="EMBL/GenBank/DDBJ databases">
        <authorList>
            <person name="de Groot N.N."/>
        </authorList>
    </citation>
    <scope>NUCLEOTIDE SEQUENCE [LARGE SCALE GENOMIC DNA]</scope>
    <source>
        <strain evidence="2 3">S137</strain>
    </source>
</reference>
<evidence type="ECO:0000313" key="2">
    <source>
        <dbReference type="EMBL" id="SDP36036.1"/>
    </source>
</evidence>
<accession>A0A1H0S470</accession>
<dbReference type="RefSeq" id="WP_074572290.1">
    <property type="nucleotide sequence ID" value="NZ_FNJQ01000015.1"/>
</dbReference>
<feature type="domain" description="DUF4422" evidence="1">
    <location>
        <begin position="164"/>
        <end position="353"/>
    </location>
</feature>
<dbReference type="Proteomes" id="UP000182412">
    <property type="component" value="Unassembled WGS sequence"/>
</dbReference>
<protein>
    <recommendedName>
        <fullName evidence="1">DUF4422 domain-containing protein</fullName>
    </recommendedName>
</protein>
<sequence length="369" mass="43370">MSEYIMGEKFSYSSELIIYGQHDYVVRVRTYLEKLRPDLRLIVVEVCSAIDEIDASKFNLAALDVKLNKNSSETCVLVCFSAKWKDKAQVHLHKLGFKNLCIYDAKLDNQLKVDFFKFIYNEQGKSLFMLADMPVKHEIKPCSMKVYMARCEVDKPLSKEPVLSDYVLPIQVGAALTEKRIANLTDDTGDNISDRNRRYSEMTAFYWMWKNDKTADYLGICHYRRLWVDLDKIAEMLQRTDIDAVLPLPTLCEHSVHEDYLLKHIPTVWQPMMEVMKKHSLEYYEAAKKIFEGRIFYASNMCILRREVLNDLCEWMFPIVMDVENIVGDIEDTYYNRYAGFCTERLITLYFLYNKKNWKIAHAEKVFIG</sequence>
<dbReference type="AlphaFoldDB" id="A0A1H0S470"/>
<dbReference type="OrthoDB" id="9798746at2"/>
<gene>
    <name evidence="2" type="ORF">SAMN05216366_11536</name>
</gene>
<dbReference type="EMBL" id="FNJQ01000015">
    <property type="protein sequence ID" value="SDP36036.1"/>
    <property type="molecule type" value="Genomic_DNA"/>
</dbReference>
<proteinExistence type="predicted"/>
<evidence type="ECO:0000313" key="3">
    <source>
        <dbReference type="Proteomes" id="UP000182412"/>
    </source>
</evidence>
<evidence type="ECO:0000259" key="1">
    <source>
        <dbReference type="Pfam" id="PF14393"/>
    </source>
</evidence>
<name>A0A1H0S470_SELRU</name>